<evidence type="ECO:0000313" key="1">
    <source>
        <dbReference type="EMBL" id="GAO98297.1"/>
    </source>
</evidence>
<evidence type="ECO:0008006" key="3">
    <source>
        <dbReference type="Google" id="ProtNLM"/>
    </source>
</evidence>
<name>A0A0K8MCV1_9PROT</name>
<sequence length="169" mass="18767">MAHPLMPKATALWLVENTSLTFGQIAEFCGLHPLEIQALADGEIGAGLAPFDPILNNQLTLEEIARCQRDVNTHLQLMEIEDVLEKKRKGGKYTPVSLRKDRPHGIAWMLKNHPEVSDAVLIRLLGTTKNTIEAIRSKTHHDSAHIKPQHPVTLGLCSQKDFDEIVGNS</sequence>
<dbReference type="InterPro" id="IPR010421">
    <property type="entry name" value="TrcR"/>
</dbReference>
<comment type="caution">
    <text evidence="1">The sequence shown here is derived from an EMBL/GenBank/DDBJ whole genome shotgun (WGS) entry which is preliminary data.</text>
</comment>
<proteinExistence type="predicted"/>
<organism evidence="1 2">
    <name type="scientific">Caedimonas varicaedens</name>
    <dbReference type="NCBI Taxonomy" id="1629334"/>
    <lineage>
        <taxon>Bacteria</taxon>
        <taxon>Pseudomonadati</taxon>
        <taxon>Pseudomonadota</taxon>
        <taxon>Alphaproteobacteria</taxon>
        <taxon>Holosporales</taxon>
        <taxon>Caedimonadaceae</taxon>
        <taxon>Caedimonas</taxon>
    </lineage>
</organism>
<dbReference type="OrthoDB" id="9789843at2"/>
<dbReference type="STRING" id="1629334.Cva_00946"/>
<protein>
    <recommendedName>
        <fullName evidence="3">Cytoplasmic protein</fullName>
    </recommendedName>
</protein>
<dbReference type="Proteomes" id="UP000036771">
    <property type="component" value="Unassembled WGS sequence"/>
</dbReference>
<accession>A0A0K8MCV1</accession>
<evidence type="ECO:0000313" key="2">
    <source>
        <dbReference type="Proteomes" id="UP000036771"/>
    </source>
</evidence>
<keyword evidence="2" id="KW-1185">Reference proteome</keyword>
<dbReference type="AlphaFoldDB" id="A0A0K8MCV1"/>
<dbReference type="EMBL" id="BBVC01000040">
    <property type="protein sequence ID" value="GAO98297.1"/>
    <property type="molecule type" value="Genomic_DNA"/>
</dbReference>
<gene>
    <name evidence="1" type="ORF">Cva_00946</name>
</gene>
<dbReference type="Pfam" id="PF06242">
    <property type="entry name" value="TrcR"/>
    <property type="match status" value="1"/>
</dbReference>
<reference evidence="1 2" key="1">
    <citation type="submission" date="2015-03" db="EMBL/GenBank/DDBJ databases">
        <title>Caedibacter varicaedens, whole genome shotgun sequence.</title>
        <authorList>
            <person name="Suzuki H."/>
            <person name="Dapper A.L."/>
            <person name="Gibson A.K."/>
            <person name="Jackson C."/>
            <person name="Lee H."/>
            <person name="Pejaver V.R."/>
            <person name="Doak T."/>
            <person name="Lynch M."/>
        </authorList>
    </citation>
    <scope>NUCLEOTIDE SEQUENCE [LARGE SCALE GENOMIC DNA]</scope>
</reference>